<name>A0AAV3XNT6_9CYAN</name>
<dbReference type="GO" id="GO:0016020">
    <property type="term" value="C:membrane"/>
    <property type="evidence" value="ECO:0007669"/>
    <property type="project" value="UniProtKB-SubCell"/>
</dbReference>
<evidence type="ECO:0000313" key="8">
    <source>
        <dbReference type="Proteomes" id="UP001050975"/>
    </source>
</evidence>
<evidence type="ECO:0000256" key="3">
    <source>
        <dbReference type="ARBA" id="ARBA00022989"/>
    </source>
</evidence>
<dbReference type="PANTHER" id="PTHR47151:SF2">
    <property type="entry name" value="AMINO ACID BINDING PROTEIN"/>
    <property type="match status" value="1"/>
</dbReference>
<dbReference type="AlphaFoldDB" id="A0AAV3XNT6"/>
<dbReference type="PANTHER" id="PTHR47151">
    <property type="entry name" value="LEU/ILE/VAL-BINDING ABC TRANSPORTER SUBUNIT"/>
    <property type="match status" value="1"/>
</dbReference>
<gene>
    <name evidence="7" type="ORF">MiSe_88240</name>
</gene>
<organism evidence="7 8">
    <name type="scientific">Microseira wollei NIES-4236</name>
    <dbReference type="NCBI Taxonomy" id="2530354"/>
    <lineage>
        <taxon>Bacteria</taxon>
        <taxon>Bacillati</taxon>
        <taxon>Cyanobacteriota</taxon>
        <taxon>Cyanophyceae</taxon>
        <taxon>Oscillatoriophycideae</taxon>
        <taxon>Aerosakkonematales</taxon>
        <taxon>Aerosakkonemataceae</taxon>
        <taxon>Microseira</taxon>
    </lineage>
</organism>
<evidence type="ECO:0000256" key="1">
    <source>
        <dbReference type="ARBA" id="ARBA00004370"/>
    </source>
</evidence>
<feature type="domain" description="Receptor ligand binding region" evidence="6">
    <location>
        <begin position="158"/>
        <end position="250"/>
    </location>
</feature>
<sequence>MIFNVVPDFLFFIIEVVLLNIALNLLANSIHIPPTPRNRIILAVIALFLALILFWIKNIVYPPPICQPSPDVATRLSTGGNNLITKNTPYEKDREQKIYDNNRQVDANNSYLLAVAVPGNARQQAARAMLAGVADAQTKFNQAQKDPTTPKKSSQPKLLNIVVVDDNDDKDVASKVACQIATNPEWKNILGVIGHHSSNASKAALEIYAKAGITMITPTSTSTNLRQDSNNKVFFRATVSNAALGRSLADEIGTLGKVRIFYEGNNEYSKELKNKFK</sequence>
<keyword evidence="8" id="KW-1185">Reference proteome</keyword>
<evidence type="ECO:0000259" key="6">
    <source>
        <dbReference type="Pfam" id="PF01094"/>
    </source>
</evidence>
<accession>A0AAV3XNT6</accession>
<evidence type="ECO:0000256" key="4">
    <source>
        <dbReference type="ARBA" id="ARBA00023136"/>
    </source>
</evidence>
<keyword evidence="4 5" id="KW-0472">Membrane</keyword>
<dbReference type="Pfam" id="PF01094">
    <property type="entry name" value="ANF_receptor"/>
    <property type="match status" value="1"/>
</dbReference>
<dbReference type="CDD" id="cd06268">
    <property type="entry name" value="PBP1_ABC_transporter_LIVBP-like"/>
    <property type="match status" value="1"/>
</dbReference>
<proteinExistence type="predicted"/>
<evidence type="ECO:0000256" key="5">
    <source>
        <dbReference type="SAM" id="Phobius"/>
    </source>
</evidence>
<dbReference type="SUPFAM" id="SSF53822">
    <property type="entry name" value="Periplasmic binding protein-like I"/>
    <property type="match status" value="1"/>
</dbReference>
<dbReference type="Proteomes" id="UP001050975">
    <property type="component" value="Unassembled WGS sequence"/>
</dbReference>
<evidence type="ECO:0000313" key="7">
    <source>
        <dbReference type="EMBL" id="GET43998.1"/>
    </source>
</evidence>
<comment type="caution">
    <text evidence="7">The sequence shown here is derived from an EMBL/GenBank/DDBJ whole genome shotgun (WGS) entry which is preliminary data.</text>
</comment>
<reference evidence="7" key="1">
    <citation type="submission" date="2019-10" db="EMBL/GenBank/DDBJ databases">
        <title>Draft genome sequece of Microseira wollei NIES-4236.</title>
        <authorList>
            <person name="Yamaguchi H."/>
            <person name="Suzuki S."/>
            <person name="Kawachi M."/>
        </authorList>
    </citation>
    <scope>NUCLEOTIDE SEQUENCE</scope>
    <source>
        <strain evidence="7">NIES-4236</strain>
    </source>
</reference>
<dbReference type="EMBL" id="BLAY01000278">
    <property type="protein sequence ID" value="GET43998.1"/>
    <property type="molecule type" value="Genomic_DNA"/>
</dbReference>
<dbReference type="InterPro" id="IPR028082">
    <property type="entry name" value="Peripla_BP_I"/>
</dbReference>
<dbReference type="Gene3D" id="3.40.50.2300">
    <property type="match status" value="2"/>
</dbReference>
<evidence type="ECO:0000256" key="2">
    <source>
        <dbReference type="ARBA" id="ARBA00022692"/>
    </source>
</evidence>
<feature type="transmembrane region" description="Helical" evidence="5">
    <location>
        <begin position="39"/>
        <end position="56"/>
    </location>
</feature>
<dbReference type="InterPro" id="IPR001828">
    <property type="entry name" value="ANF_lig-bd_rcpt"/>
</dbReference>
<comment type="subcellular location">
    <subcellularLocation>
        <location evidence="1">Membrane</location>
    </subcellularLocation>
</comment>
<protein>
    <recommendedName>
        <fullName evidence="6">Receptor ligand binding region domain-containing protein</fullName>
    </recommendedName>
</protein>
<keyword evidence="3 5" id="KW-1133">Transmembrane helix</keyword>
<keyword evidence="2 5" id="KW-0812">Transmembrane</keyword>
<feature type="transmembrane region" description="Helical" evidence="5">
    <location>
        <begin position="6"/>
        <end position="27"/>
    </location>
</feature>
<dbReference type="RefSeq" id="WP_226593405.1">
    <property type="nucleotide sequence ID" value="NZ_BLAY01000278.1"/>
</dbReference>